<dbReference type="KEGG" id="psoj:PHYSODRAFT_307997"/>
<dbReference type="GeneID" id="20642981"/>
<protein>
    <submittedName>
        <fullName evidence="1">Uncharacterized protein</fullName>
    </submittedName>
</protein>
<dbReference type="STRING" id="1094619.G5AHM7"/>
<dbReference type="Proteomes" id="UP000002640">
    <property type="component" value="Unassembled WGS sequence"/>
</dbReference>
<dbReference type="RefSeq" id="XP_009539578.1">
    <property type="nucleotide sequence ID" value="XM_009541283.1"/>
</dbReference>
<organism evidence="1 2">
    <name type="scientific">Phytophthora sojae (strain P6497)</name>
    <name type="common">Soybean stem and root rot agent</name>
    <name type="synonym">Phytophthora megasperma f. sp. glycines</name>
    <dbReference type="NCBI Taxonomy" id="1094619"/>
    <lineage>
        <taxon>Eukaryota</taxon>
        <taxon>Sar</taxon>
        <taxon>Stramenopiles</taxon>
        <taxon>Oomycota</taxon>
        <taxon>Peronosporomycetes</taxon>
        <taxon>Peronosporales</taxon>
        <taxon>Peronosporaceae</taxon>
        <taxon>Phytophthora</taxon>
    </lineage>
</organism>
<name>G5AHM7_PHYSP</name>
<dbReference type="AlphaFoldDB" id="G5AHM7"/>
<evidence type="ECO:0000313" key="1">
    <source>
        <dbReference type="EMBL" id="EGZ04948.1"/>
    </source>
</evidence>
<accession>G5AHM7</accession>
<dbReference type="EMBL" id="JH159171">
    <property type="protein sequence ID" value="EGZ04948.1"/>
    <property type="molecule type" value="Genomic_DNA"/>
</dbReference>
<keyword evidence="2" id="KW-1185">Reference proteome</keyword>
<reference evidence="1 2" key="1">
    <citation type="journal article" date="2006" name="Science">
        <title>Phytophthora genome sequences uncover evolutionary origins and mechanisms of pathogenesis.</title>
        <authorList>
            <person name="Tyler B.M."/>
            <person name="Tripathy S."/>
            <person name="Zhang X."/>
            <person name="Dehal P."/>
            <person name="Jiang R.H."/>
            <person name="Aerts A."/>
            <person name="Arredondo F.D."/>
            <person name="Baxter L."/>
            <person name="Bensasson D."/>
            <person name="Beynon J.L."/>
            <person name="Chapman J."/>
            <person name="Damasceno C.M."/>
            <person name="Dorrance A.E."/>
            <person name="Dou D."/>
            <person name="Dickerman A.W."/>
            <person name="Dubchak I.L."/>
            <person name="Garbelotto M."/>
            <person name="Gijzen M."/>
            <person name="Gordon S.G."/>
            <person name="Govers F."/>
            <person name="Grunwald N.J."/>
            <person name="Huang W."/>
            <person name="Ivors K.L."/>
            <person name="Jones R.W."/>
            <person name="Kamoun S."/>
            <person name="Krampis K."/>
            <person name="Lamour K.H."/>
            <person name="Lee M.K."/>
            <person name="McDonald W.H."/>
            <person name="Medina M."/>
            <person name="Meijer H.J."/>
            <person name="Nordberg E.K."/>
            <person name="Maclean D.J."/>
            <person name="Ospina-Giraldo M.D."/>
            <person name="Morris P.F."/>
            <person name="Phuntumart V."/>
            <person name="Putnam N.H."/>
            <person name="Rash S."/>
            <person name="Rose J.K."/>
            <person name="Sakihama Y."/>
            <person name="Salamov A.A."/>
            <person name="Savidor A."/>
            <person name="Scheuring C.F."/>
            <person name="Smith B.M."/>
            <person name="Sobral B.W."/>
            <person name="Terry A."/>
            <person name="Torto-Alalibo T.A."/>
            <person name="Win J."/>
            <person name="Xu Z."/>
            <person name="Zhang H."/>
            <person name="Grigoriev I.V."/>
            <person name="Rokhsar D.S."/>
            <person name="Boore J.L."/>
        </authorList>
    </citation>
    <scope>NUCLEOTIDE SEQUENCE [LARGE SCALE GENOMIC DNA]</scope>
    <source>
        <strain evidence="1 2">P6497</strain>
    </source>
</reference>
<evidence type="ECO:0000313" key="2">
    <source>
        <dbReference type="Proteomes" id="UP000002640"/>
    </source>
</evidence>
<proteinExistence type="predicted"/>
<dbReference type="InParanoid" id="G5AHM7"/>
<gene>
    <name evidence="1" type="ORF">PHYSODRAFT_307997</name>
</gene>
<sequence length="218" mass="23660">MLAAGETAASELLMMVLDWSLTRPTPAHWIVLFCVAIARYHEDEEEVTEFLPVLELLATKNPAPMVDILRDLLDECVANDEVSVGPGLSALNVVSRLVALARLDGAFAVKSEGVRVVATGCSFRGLIPEEVLEFAGSECLRSLINDDCVPSAGARRRRCALSVVMFASVWLDAPLSTTSATNIPTHFPNGVNFADMDKDGDQLDERQVIMNRAPPPRP</sequence>